<protein>
    <recommendedName>
        <fullName evidence="2">histidine kinase</fullName>
        <ecNumber evidence="2">2.7.13.3</ecNumber>
    </recommendedName>
</protein>
<dbReference type="SMART" id="SM00387">
    <property type="entry name" value="HATPase_c"/>
    <property type="match status" value="1"/>
</dbReference>
<evidence type="ECO:0000259" key="7">
    <source>
        <dbReference type="PROSITE" id="PS50109"/>
    </source>
</evidence>
<dbReference type="InterPro" id="IPR050351">
    <property type="entry name" value="BphY/WalK/GraS-like"/>
</dbReference>
<dbReference type="CDD" id="cd00075">
    <property type="entry name" value="HATPase"/>
    <property type="match status" value="1"/>
</dbReference>
<dbReference type="Gene3D" id="3.30.565.10">
    <property type="entry name" value="Histidine kinase-like ATPase, C-terminal domain"/>
    <property type="match status" value="1"/>
</dbReference>
<dbReference type="AlphaFoldDB" id="A0A645IUY8"/>
<accession>A0A645IUY8</accession>
<dbReference type="GO" id="GO:0005886">
    <property type="term" value="C:plasma membrane"/>
    <property type="evidence" value="ECO:0007669"/>
    <property type="project" value="TreeGrafter"/>
</dbReference>
<dbReference type="GO" id="GO:0016036">
    <property type="term" value="P:cellular response to phosphate starvation"/>
    <property type="evidence" value="ECO:0007669"/>
    <property type="project" value="TreeGrafter"/>
</dbReference>
<dbReference type="InterPro" id="IPR005467">
    <property type="entry name" value="His_kinase_dom"/>
</dbReference>
<dbReference type="Pfam" id="PF02518">
    <property type="entry name" value="HATPase_c"/>
    <property type="match status" value="1"/>
</dbReference>
<dbReference type="PANTHER" id="PTHR45453:SF1">
    <property type="entry name" value="PHOSPHATE REGULON SENSOR PROTEIN PHOR"/>
    <property type="match status" value="1"/>
</dbReference>
<evidence type="ECO:0000256" key="2">
    <source>
        <dbReference type="ARBA" id="ARBA00012438"/>
    </source>
</evidence>
<proteinExistence type="predicted"/>
<dbReference type="SUPFAM" id="SSF55874">
    <property type="entry name" value="ATPase domain of HSP90 chaperone/DNA topoisomerase II/histidine kinase"/>
    <property type="match status" value="1"/>
</dbReference>
<evidence type="ECO:0000256" key="3">
    <source>
        <dbReference type="ARBA" id="ARBA00022553"/>
    </source>
</evidence>
<dbReference type="InterPro" id="IPR036890">
    <property type="entry name" value="HATPase_C_sf"/>
</dbReference>
<comment type="catalytic activity">
    <reaction evidence="1">
        <text>ATP + protein L-histidine = ADP + protein N-phospho-L-histidine.</text>
        <dbReference type="EC" id="2.7.13.3"/>
    </reaction>
</comment>
<dbReference type="EMBL" id="VSSQ01118107">
    <property type="protein sequence ID" value="MPN52214.1"/>
    <property type="molecule type" value="Genomic_DNA"/>
</dbReference>
<dbReference type="InterPro" id="IPR004358">
    <property type="entry name" value="Sig_transdc_His_kin-like_C"/>
</dbReference>
<dbReference type="GO" id="GO:0000155">
    <property type="term" value="F:phosphorelay sensor kinase activity"/>
    <property type="evidence" value="ECO:0007669"/>
    <property type="project" value="TreeGrafter"/>
</dbReference>
<organism evidence="8">
    <name type="scientific">bioreactor metagenome</name>
    <dbReference type="NCBI Taxonomy" id="1076179"/>
    <lineage>
        <taxon>unclassified sequences</taxon>
        <taxon>metagenomes</taxon>
        <taxon>ecological metagenomes</taxon>
    </lineage>
</organism>
<evidence type="ECO:0000256" key="4">
    <source>
        <dbReference type="ARBA" id="ARBA00022679"/>
    </source>
</evidence>
<feature type="domain" description="Histidine kinase" evidence="7">
    <location>
        <begin position="1"/>
        <end position="67"/>
    </location>
</feature>
<gene>
    <name evidence="8" type="primary">walK_25</name>
    <name evidence="8" type="ORF">SDC9_199870</name>
</gene>
<dbReference type="PRINTS" id="PR00344">
    <property type="entry name" value="BCTRLSENSOR"/>
</dbReference>
<dbReference type="InterPro" id="IPR003594">
    <property type="entry name" value="HATPase_dom"/>
</dbReference>
<evidence type="ECO:0000256" key="6">
    <source>
        <dbReference type="ARBA" id="ARBA00023012"/>
    </source>
</evidence>
<dbReference type="GO" id="GO:0004721">
    <property type="term" value="F:phosphoprotein phosphatase activity"/>
    <property type="evidence" value="ECO:0007669"/>
    <property type="project" value="TreeGrafter"/>
</dbReference>
<keyword evidence="4 8" id="KW-0808">Transferase</keyword>
<dbReference type="PANTHER" id="PTHR45453">
    <property type="entry name" value="PHOSPHATE REGULON SENSOR PROTEIN PHOR"/>
    <property type="match status" value="1"/>
</dbReference>
<reference evidence="8" key="1">
    <citation type="submission" date="2019-08" db="EMBL/GenBank/DDBJ databases">
        <authorList>
            <person name="Kucharzyk K."/>
            <person name="Murdoch R.W."/>
            <person name="Higgins S."/>
            <person name="Loffler F."/>
        </authorList>
    </citation>
    <scope>NUCLEOTIDE SEQUENCE</scope>
</reference>
<evidence type="ECO:0000256" key="5">
    <source>
        <dbReference type="ARBA" id="ARBA00022777"/>
    </source>
</evidence>
<comment type="caution">
    <text evidence="8">The sequence shown here is derived from an EMBL/GenBank/DDBJ whole genome shotgun (WGS) entry which is preliminary data.</text>
</comment>
<dbReference type="PROSITE" id="PS50109">
    <property type="entry name" value="HIS_KIN"/>
    <property type="match status" value="1"/>
</dbReference>
<name>A0A645IUY8_9ZZZZ</name>
<keyword evidence="5 8" id="KW-0418">Kinase</keyword>
<evidence type="ECO:0000256" key="1">
    <source>
        <dbReference type="ARBA" id="ARBA00000085"/>
    </source>
</evidence>
<sequence>MGIAREDLPRIFERFYRVDKARSRAMGGTGLGLAIAKEIMESHGGKLTAESEYGKGTTMTMWFPKKPPEPPCKEV</sequence>
<dbReference type="EC" id="2.7.13.3" evidence="2"/>
<keyword evidence="3" id="KW-0597">Phosphoprotein</keyword>
<evidence type="ECO:0000313" key="8">
    <source>
        <dbReference type="EMBL" id="MPN52214.1"/>
    </source>
</evidence>
<keyword evidence="6" id="KW-0902">Two-component regulatory system</keyword>